<accession>A0A1H6CJ03</accession>
<proteinExistence type="inferred from homology"/>
<sequence>MKYSTFLRRELLLGGMCILPMVSLFVPMEIQASNKFPSAYSNTYTLVNVTGKVLDENGKPIPGATVMIKGTKTGVKTDNQGEFRINVPPEQSVLVITYVGYEAQEVDVRGRQNISITMKPGAAIEEVVVSVGYGTRKSSEVVGSIASIKGEELMDIPAPNLAGAMRNRIAGVGVSQVSGRPGSGISLNIRNSATSSTASGVGVTAEPLYIVDGIIVDKEAFDNIDASMVEDISFLKDAAAAIYGASGAKGVVLVTTKRGKAGKPSITYNGYVGTSDAAQRPEMLTAYQHAVLMNETNSINNTASSSFFSPEDLALIQGLNYKSWFDEMWQASLTQRHNLSISGGSEKITFFAGGSYQNENANYAGMKFDKYSFRSGLTADFGKGLRADVNFNVDHNIRLAQHNLTENDATYFESIISIPQWVPMKIDDMYVNYNGKNPMATVESGYYNNRKSKAYRINASLTYTPEFIKGITARFQISQGSGSTNSRTYNPPYNLYNFERTGNNNELFTNVLNPETPSFGYPTVQNSRLTPGLGEDNSYQGFLTLQYANTFGKHGISALAGGEQSERNSDMLSVYWNNQLIPGGEDWWAFDSNTLTRNNINRFESAKRSFFGRFSYDFDKKYFIEGVARWDASSNFATGNRWGFSPSIGASWIASRENFFESLSSYITFLKFKVNWGITGDDRVDQRLWQERYLIDTSNGYLYGNSNGNALNPGRTPNIGITWEKKRTINFGVEMTLFNTLDINAEFFQNRGYDVFDMGGNDILPLYAGYLAPIINYQERFNWGSEFTVGYRTKFGQDVNFNASVNFGYGNSLISRALYAPGKILELNIEDNLTTAFGTDPRKYNSGNFGLISNGMFRTQEEVDAFMAQHPNYRTYNAIPQPGWLSYEDTNGDGVINDWDKTTMYENNNPFISTGINLGVGYKAFNLSTNIFAQFGGRVFYDSRARIAPSMTRNILSIWEDRWTPANTNGWLPRFDDPSLTRNSTFWAVDGTTIRVNNLTLSYRLPSSIANRVGLANARILATGNNLWTLVNPLKYKDPYTSSAYDYPILRTISVGLSLNL</sequence>
<dbReference type="AlphaFoldDB" id="A0A1H6CJ03"/>
<comment type="subcellular location">
    <subcellularLocation>
        <location evidence="1">Cell outer membrane</location>
        <topology evidence="1">Multi-pass membrane protein</topology>
    </subcellularLocation>
</comment>
<keyword evidence="1" id="KW-0998">Cell outer membrane</keyword>
<dbReference type="SUPFAM" id="SSF56935">
    <property type="entry name" value="Porins"/>
    <property type="match status" value="1"/>
</dbReference>
<gene>
    <name evidence="3" type="ORF">SAMN05421877_1165</name>
</gene>
<evidence type="ECO:0000313" key="3">
    <source>
        <dbReference type="EMBL" id="SEG72733.1"/>
    </source>
</evidence>
<dbReference type="Proteomes" id="UP000236731">
    <property type="component" value="Unassembled WGS sequence"/>
</dbReference>
<evidence type="ECO:0000259" key="2">
    <source>
        <dbReference type="Pfam" id="PF07715"/>
    </source>
</evidence>
<keyword evidence="1" id="KW-0812">Transmembrane</keyword>
<dbReference type="InterPro" id="IPR008969">
    <property type="entry name" value="CarboxyPept-like_regulatory"/>
</dbReference>
<dbReference type="NCBIfam" id="TIGR04056">
    <property type="entry name" value="OMP_RagA_SusC"/>
    <property type="match status" value="1"/>
</dbReference>
<dbReference type="PROSITE" id="PS52016">
    <property type="entry name" value="TONB_DEPENDENT_REC_3"/>
    <property type="match status" value="1"/>
</dbReference>
<dbReference type="FunFam" id="2.60.40.1120:FF:000003">
    <property type="entry name" value="Outer membrane protein Omp121"/>
    <property type="match status" value="1"/>
</dbReference>
<keyword evidence="1" id="KW-0472">Membrane</keyword>
<dbReference type="Gene3D" id="2.60.40.1120">
    <property type="entry name" value="Carboxypeptidase-like, regulatory domain"/>
    <property type="match status" value="1"/>
</dbReference>
<dbReference type="Gene3D" id="2.170.130.10">
    <property type="entry name" value="TonB-dependent receptor, plug domain"/>
    <property type="match status" value="1"/>
</dbReference>
<keyword evidence="1" id="KW-0813">Transport</keyword>
<keyword evidence="4" id="KW-1185">Reference proteome</keyword>
<comment type="similarity">
    <text evidence="1">Belongs to the TonB-dependent receptor family.</text>
</comment>
<dbReference type="NCBIfam" id="TIGR04057">
    <property type="entry name" value="SusC_RagA_signa"/>
    <property type="match status" value="1"/>
</dbReference>
<dbReference type="InterPro" id="IPR023996">
    <property type="entry name" value="TonB-dep_OMP_SusC/RagA"/>
</dbReference>
<dbReference type="InterPro" id="IPR012910">
    <property type="entry name" value="Plug_dom"/>
</dbReference>
<dbReference type="Pfam" id="PF07715">
    <property type="entry name" value="Plug"/>
    <property type="match status" value="1"/>
</dbReference>
<keyword evidence="1" id="KW-1134">Transmembrane beta strand</keyword>
<dbReference type="RefSeq" id="WP_234993281.1">
    <property type="nucleotide sequence ID" value="NZ_CP049246.1"/>
</dbReference>
<dbReference type="InterPro" id="IPR037066">
    <property type="entry name" value="Plug_dom_sf"/>
</dbReference>
<dbReference type="EMBL" id="FNUT01000016">
    <property type="protein sequence ID" value="SEG72733.1"/>
    <property type="molecule type" value="Genomic_DNA"/>
</dbReference>
<evidence type="ECO:0000313" key="4">
    <source>
        <dbReference type="Proteomes" id="UP000236731"/>
    </source>
</evidence>
<dbReference type="GO" id="GO:0009279">
    <property type="term" value="C:cell outer membrane"/>
    <property type="evidence" value="ECO:0007669"/>
    <property type="project" value="UniProtKB-SubCell"/>
</dbReference>
<feature type="domain" description="TonB-dependent receptor plug" evidence="2">
    <location>
        <begin position="139"/>
        <end position="251"/>
    </location>
</feature>
<organism evidence="3 4">
    <name type="scientific">Sphingobacterium lactis</name>
    <dbReference type="NCBI Taxonomy" id="797291"/>
    <lineage>
        <taxon>Bacteria</taxon>
        <taxon>Pseudomonadati</taxon>
        <taxon>Bacteroidota</taxon>
        <taxon>Sphingobacteriia</taxon>
        <taxon>Sphingobacteriales</taxon>
        <taxon>Sphingobacteriaceae</taxon>
        <taxon>Sphingobacterium</taxon>
    </lineage>
</organism>
<reference evidence="4" key="1">
    <citation type="submission" date="2016-10" db="EMBL/GenBank/DDBJ databases">
        <authorList>
            <person name="Varghese N."/>
            <person name="Submissions S."/>
        </authorList>
    </citation>
    <scope>NUCLEOTIDE SEQUENCE [LARGE SCALE GENOMIC DNA]</scope>
    <source>
        <strain evidence="4">DSM 22361</strain>
    </source>
</reference>
<dbReference type="Pfam" id="PF13715">
    <property type="entry name" value="CarbopepD_reg_2"/>
    <property type="match status" value="1"/>
</dbReference>
<dbReference type="InterPro" id="IPR039426">
    <property type="entry name" value="TonB-dep_rcpt-like"/>
</dbReference>
<dbReference type="InterPro" id="IPR023997">
    <property type="entry name" value="TonB-dep_OMP_SusC/RagA_CS"/>
</dbReference>
<evidence type="ECO:0000256" key="1">
    <source>
        <dbReference type="PROSITE-ProRule" id="PRU01360"/>
    </source>
</evidence>
<name>A0A1H6CJ03_9SPHI</name>
<dbReference type="SUPFAM" id="SSF49464">
    <property type="entry name" value="Carboxypeptidase regulatory domain-like"/>
    <property type="match status" value="1"/>
</dbReference>
<protein>
    <submittedName>
        <fullName evidence="3">TonB-linked outer membrane protein, SusC/RagA family</fullName>
    </submittedName>
</protein>